<evidence type="ECO:0000259" key="1">
    <source>
        <dbReference type="Pfam" id="PF00005"/>
    </source>
</evidence>
<dbReference type="EMBL" id="CAJOBG010019207">
    <property type="protein sequence ID" value="CAF4318274.1"/>
    <property type="molecule type" value="Genomic_DNA"/>
</dbReference>
<dbReference type="InterPro" id="IPR027417">
    <property type="entry name" value="P-loop_NTPase"/>
</dbReference>
<reference evidence="2" key="1">
    <citation type="submission" date="2021-02" db="EMBL/GenBank/DDBJ databases">
        <authorList>
            <person name="Nowell W R."/>
        </authorList>
    </citation>
    <scope>NUCLEOTIDE SEQUENCE</scope>
</reference>
<evidence type="ECO:0000313" key="2">
    <source>
        <dbReference type="EMBL" id="CAF4318274.1"/>
    </source>
</evidence>
<dbReference type="PANTHER" id="PTHR24221">
    <property type="entry name" value="ATP-BINDING CASSETTE SUB-FAMILY B"/>
    <property type="match status" value="1"/>
</dbReference>
<dbReference type="AlphaFoldDB" id="A0A820IXW2"/>
<accession>A0A820IXW2</accession>
<dbReference type="SUPFAM" id="SSF52540">
    <property type="entry name" value="P-loop containing nucleoside triphosphate hydrolases"/>
    <property type="match status" value="1"/>
</dbReference>
<evidence type="ECO:0000313" key="3">
    <source>
        <dbReference type="Proteomes" id="UP000663866"/>
    </source>
</evidence>
<dbReference type="PANTHER" id="PTHR24221:SF636">
    <property type="entry name" value="BILE SALT EXPORT PUMP"/>
    <property type="match status" value="1"/>
</dbReference>
<name>A0A820IXW2_9BILA</name>
<sequence>MGSSCRSGCGKSTVIQLLQRFYDVTHGKVCLDGVDIRDLNIHWLRSQFSLANQEPILFDMTIAENIAYGKVNPSLEDIIEAATKANIHQFVISLPQGYETRVGAKGSHLSGGQKQRIVIA</sequence>
<proteinExistence type="predicted"/>
<feature type="domain" description="ABC transporter" evidence="1">
    <location>
        <begin position="6"/>
        <end position="120"/>
    </location>
</feature>
<dbReference type="InterPro" id="IPR039421">
    <property type="entry name" value="Type_1_exporter"/>
</dbReference>
<protein>
    <recommendedName>
        <fullName evidence="1">ABC transporter domain-containing protein</fullName>
    </recommendedName>
</protein>
<dbReference type="GO" id="GO:0042626">
    <property type="term" value="F:ATPase-coupled transmembrane transporter activity"/>
    <property type="evidence" value="ECO:0007669"/>
    <property type="project" value="TreeGrafter"/>
</dbReference>
<gene>
    <name evidence="2" type="ORF">OVN521_LOCUS31893</name>
</gene>
<dbReference type="GO" id="GO:0016887">
    <property type="term" value="F:ATP hydrolysis activity"/>
    <property type="evidence" value="ECO:0007669"/>
    <property type="project" value="InterPro"/>
</dbReference>
<keyword evidence="3" id="KW-1185">Reference proteome</keyword>
<dbReference type="Pfam" id="PF00005">
    <property type="entry name" value="ABC_tran"/>
    <property type="match status" value="1"/>
</dbReference>
<comment type="caution">
    <text evidence="2">The sequence shown here is derived from an EMBL/GenBank/DDBJ whole genome shotgun (WGS) entry which is preliminary data.</text>
</comment>
<dbReference type="Gene3D" id="3.40.50.300">
    <property type="entry name" value="P-loop containing nucleotide triphosphate hydrolases"/>
    <property type="match status" value="1"/>
</dbReference>
<organism evidence="2 3">
    <name type="scientific">Rotaria magnacalcarata</name>
    <dbReference type="NCBI Taxonomy" id="392030"/>
    <lineage>
        <taxon>Eukaryota</taxon>
        <taxon>Metazoa</taxon>
        <taxon>Spiralia</taxon>
        <taxon>Gnathifera</taxon>
        <taxon>Rotifera</taxon>
        <taxon>Eurotatoria</taxon>
        <taxon>Bdelloidea</taxon>
        <taxon>Philodinida</taxon>
        <taxon>Philodinidae</taxon>
        <taxon>Rotaria</taxon>
    </lineage>
</organism>
<dbReference type="InterPro" id="IPR003439">
    <property type="entry name" value="ABC_transporter-like_ATP-bd"/>
</dbReference>
<dbReference type="GO" id="GO:0016324">
    <property type="term" value="C:apical plasma membrane"/>
    <property type="evidence" value="ECO:0007669"/>
    <property type="project" value="TreeGrafter"/>
</dbReference>
<dbReference type="GO" id="GO:0005524">
    <property type="term" value="F:ATP binding"/>
    <property type="evidence" value="ECO:0007669"/>
    <property type="project" value="InterPro"/>
</dbReference>
<dbReference type="Proteomes" id="UP000663866">
    <property type="component" value="Unassembled WGS sequence"/>
</dbReference>